<name>A0ABQ2EJC9_9ACTN</name>
<dbReference type="EMBL" id="BMMV01000017">
    <property type="protein sequence ID" value="GGK11189.1"/>
    <property type="molecule type" value="Genomic_DNA"/>
</dbReference>
<proteinExistence type="predicted"/>
<sequence length="163" mass="17731">MDIPASRPYVYTVTGTDLAAGCVRLRIRCADSSKATEEGEAAGKPAAGRVDCLVTVFPGKPRGFQEKATYTHNGVAPDAGEMVVFRPVTAWFDVSRAIFDSVRRIAGRVGFLEPGARLSRPSSSPASSRSPTTTSCGSRWESIDKYPRDFRSSKEFRAFFAEI</sequence>
<feature type="region of interest" description="Disordered" evidence="1">
    <location>
        <begin position="117"/>
        <end position="139"/>
    </location>
</feature>
<feature type="compositionally biased region" description="Low complexity" evidence="1">
    <location>
        <begin position="117"/>
        <end position="135"/>
    </location>
</feature>
<accession>A0ABQ2EJC9</accession>
<protein>
    <submittedName>
        <fullName evidence="2">Uncharacterized protein</fullName>
    </submittedName>
</protein>
<organism evidence="2 3">
    <name type="scientific">Streptomyces camponoticapitis</name>
    <dbReference type="NCBI Taxonomy" id="1616125"/>
    <lineage>
        <taxon>Bacteria</taxon>
        <taxon>Bacillati</taxon>
        <taxon>Actinomycetota</taxon>
        <taxon>Actinomycetes</taxon>
        <taxon>Kitasatosporales</taxon>
        <taxon>Streptomycetaceae</taxon>
        <taxon>Streptomyces</taxon>
    </lineage>
</organism>
<dbReference type="Proteomes" id="UP000660265">
    <property type="component" value="Unassembled WGS sequence"/>
</dbReference>
<evidence type="ECO:0000256" key="1">
    <source>
        <dbReference type="SAM" id="MobiDB-lite"/>
    </source>
</evidence>
<evidence type="ECO:0000313" key="3">
    <source>
        <dbReference type="Proteomes" id="UP000660265"/>
    </source>
</evidence>
<evidence type="ECO:0000313" key="2">
    <source>
        <dbReference type="EMBL" id="GGK11189.1"/>
    </source>
</evidence>
<comment type="caution">
    <text evidence="2">The sequence shown here is derived from an EMBL/GenBank/DDBJ whole genome shotgun (WGS) entry which is preliminary data.</text>
</comment>
<keyword evidence="3" id="KW-1185">Reference proteome</keyword>
<reference evidence="3" key="1">
    <citation type="journal article" date="2019" name="Int. J. Syst. Evol. Microbiol.">
        <title>The Global Catalogue of Microorganisms (GCM) 10K type strain sequencing project: providing services to taxonomists for standard genome sequencing and annotation.</title>
        <authorList>
            <consortium name="The Broad Institute Genomics Platform"/>
            <consortium name="The Broad Institute Genome Sequencing Center for Infectious Disease"/>
            <person name="Wu L."/>
            <person name="Ma J."/>
        </authorList>
    </citation>
    <scope>NUCLEOTIDE SEQUENCE [LARGE SCALE GENOMIC DNA]</scope>
    <source>
        <strain evidence="3">CGMCC 4.7275</strain>
    </source>
</reference>
<gene>
    <name evidence="2" type="ORF">GCM10011583_49120</name>
</gene>